<feature type="signal peptide" evidence="1">
    <location>
        <begin position="1"/>
        <end position="22"/>
    </location>
</feature>
<dbReference type="RefSeq" id="WP_068406763.1">
    <property type="nucleotide sequence ID" value="NZ_CP014504.1"/>
</dbReference>
<dbReference type="Proteomes" id="UP000071561">
    <property type="component" value="Chromosome"/>
</dbReference>
<dbReference type="EMBL" id="CP014504">
    <property type="protein sequence ID" value="AMQ01837.1"/>
    <property type="molecule type" value="Genomic_DNA"/>
</dbReference>
<dbReference type="OrthoDB" id="1654671at2"/>
<sequence precursor="true">MKFKLISSFTFLALFLSTLSQAQVKQVNISRVDIMANLPQPLQIIDWKAMALKFDNTVYDFNAKGRYWPMVWMDSTGKNFKEPTLGMYTAIGDVRQGLPHNKGMFHEALANMGAVLGATLVGIDKSKQQDLNYAGMLRNYFNKDTGWDIMMNNTAPEVALLGGGYGRDWWYDIYPNVLFYAVYDKYPSEPGFEMMARRIAEKFYKADSILNGNYKYSYFDYGQMKPMSTHICAQPDAAAGHAYVLYSAYKKFGDPRYLKGAISAMKALESEKINPTYELLMPFGAYVAARMNAEQGTNFDIAKMLNWTFDGTAVCREGWGFLVGNWNGFDISGTVGSTVDHGGYAFLMNTFDAAWPLVAMVRYKQEYADAIGKWMLNAVNASRLFYPQYMPVEHQTIPDLADVTKGVIAYEGFAKASTFDTLYQTLKAPVAQGDGPKWVPGQNPEVSQFSVYGSGHVGIFGSIVKETEVKGILGLDLLATDFFKQDAYPTHLFYNPYPAPKNISFKVAQTKSDVYDLVAQRYVARNVSKAVNITIPALKSIVLVSIPAQGKMQVQNKCLTINGVIVDYNYK</sequence>
<feature type="chain" id="PRO_5007280784" description="D-glucuronyl C5-epimerase C-terminal domain-containing protein" evidence="1">
    <location>
        <begin position="23"/>
        <end position="571"/>
    </location>
</feature>
<organism evidence="2 3">
    <name type="scientific">Pedobacter cryoconitis</name>
    <dbReference type="NCBI Taxonomy" id="188932"/>
    <lineage>
        <taxon>Bacteria</taxon>
        <taxon>Pseudomonadati</taxon>
        <taxon>Bacteroidota</taxon>
        <taxon>Sphingobacteriia</taxon>
        <taxon>Sphingobacteriales</taxon>
        <taxon>Sphingobacteriaceae</taxon>
        <taxon>Pedobacter</taxon>
    </lineage>
</organism>
<gene>
    <name evidence="2" type="ORF">AY601_5023</name>
</gene>
<proteinExistence type="predicted"/>
<keyword evidence="1" id="KW-0732">Signal</keyword>
<dbReference type="PATRIC" id="fig|188932.3.peg.5210"/>
<dbReference type="KEGG" id="pcm:AY601_5023"/>
<evidence type="ECO:0000313" key="2">
    <source>
        <dbReference type="EMBL" id="AMQ01837.1"/>
    </source>
</evidence>
<protein>
    <recommendedName>
        <fullName evidence="4">D-glucuronyl C5-epimerase C-terminal domain-containing protein</fullName>
    </recommendedName>
</protein>
<accession>A0A127VKJ7</accession>
<evidence type="ECO:0000313" key="3">
    <source>
        <dbReference type="Proteomes" id="UP000071561"/>
    </source>
</evidence>
<evidence type="ECO:0008006" key="4">
    <source>
        <dbReference type="Google" id="ProtNLM"/>
    </source>
</evidence>
<dbReference type="AlphaFoldDB" id="A0A127VKJ7"/>
<keyword evidence="3" id="KW-1185">Reference proteome</keyword>
<evidence type="ECO:0000256" key="1">
    <source>
        <dbReference type="SAM" id="SignalP"/>
    </source>
</evidence>
<reference evidence="2 3" key="1">
    <citation type="submission" date="2016-03" db="EMBL/GenBank/DDBJ databases">
        <title>Complete genome sequence of Pedobacter cryoconitis PAMC 27485.</title>
        <authorList>
            <person name="Lee J."/>
            <person name="Kim O.-S."/>
        </authorList>
    </citation>
    <scope>NUCLEOTIDE SEQUENCE [LARGE SCALE GENOMIC DNA]</scope>
    <source>
        <strain evidence="2 3">PAMC 27485</strain>
    </source>
</reference>
<name>A0A127VKJ7_9SPHI</name>